<proteinExistence type="predicted"/>
<feature type="region of interest" description="Disordered" evidence="5">
    <location>
        <begin position="193"/>
        <end position="213"/>
    </location>
</feature>
<dbReference type="RefSeq" id="WP_101917817.1">
    <property type="nucleotide sequence ID" value="NZ_OENF01000038.1"/>
</dbReference>
<name>A0A2H1YI62_9FLAO</name>
<protein>
    <submittedName>
        <fullName evidence="7">Putative OmpA family protein</fullName>
    </submittedName>
</protein>
<dbReference type="GO" id="GO:0009279">
    <property type="term" value="C:cell outer membrane"/>
    <property type="evidence" value="ECO:0007669"/>
    <property type="project" value="UniProtKB-SubCell"/>
</dbReference>
<dbReference type="EMBL" id="OENF01000038">
    <property type="protein sequence ID" value="SOS75182.1"/>
    <property type="molecule type" value="Genomic_DNA"/>
</dbReference>
<evidence type="ECO:0000256" key="2">
    <source>
        <dbReference type="ARBA" id="ARBA00023136"/>
    </source>
</evidence>
<dbReference type="InterPro" id="IPR006664">
    <property type="entry name" value="OMP_bac"/>
</dbReference>
<organism evidence="7 8">
    <name type="scientific">Tenacibaculum piscium</name>
    <dbReference type="NCBI Taxonomy" id="1458515"/>
    <lineage>
        <taxon>Bacteria</taxon>
        <taxon>Pseudomonadati</taxon>
        <taxon>Bacteroidota</taxon>
        <taxon>Flavobacteriia</taxon>
        <taxon>Flavobacteriales</taxon>
        <taxon>Flavobacteriaceae</taxon>
        <taxon>Tenacibaculum</taxon>
    </lineage>
</organism>
<dbReference type="OrthoDB" id="9800869at2"/>
<dbReference type="PANTHER" id="PTHR30329">
    <property type="entry name" value="STATOR ELEMENT OF FLAGELLAR MOTOR COMPLEX"/>
    <property type="match status" value="1"/>
</dbReference>
<dbReference type="PROSITE" id="PS51123">
    <property type="entry name" value="OMPA_2"/>
    <property type="match status" value="1"/>
</dbReference>
<evidence type="ECO:0000256" key="1">
    <source>
        <dbReference type="ARBA" id="ARBA00004442"/>
    </source>
</evidence>
<dbReference type="SUPFAM" id="SSF103088">
    <property type="entry name" value="OmpA-like"/>
    <property type="match status" value="1"/>
</dbReference>
<feature type="region of interest" description="Disordered" evidence="5">
    <location>
        <begin position="233"/>
        <end position="262"/>
    </location>
</feature>
<dbReference type="InterPro" id="IPR050330">
    <property type="entry name" value="Bact_OuterMem_StrucFunc"/>
</dbReference>
<keyword evidence="2 4" id="KW-0472">Membrane</keyword>
<accession>A0A2H1YI62</accession>
<dbReference type="Proteomes" id="UP000234211">
    <property type="component" value="Unassembled WGS sequence"/>
</dbReference>
<dbReference type="InterPro" id="IPR006665">
    <property type="entry name" value="OmpA-like"/>
</dbReference>
<evidence type="ECO:0000256" key="3">
    <source>
        <dbReference type="ARBA" id="ARBA00023237"/>
    </source>
</evidence>
<dbReference type="CDD" id="cd07185">
    <property type="entry name" value="OmpA_C-like"/>
    <property type="match status" value="1"/>
</dbReference>
<feature type="compositionally biased region" description="Polar residues" evidence="5">
    <location>
        <begin position="242"/>
        <end position="251"/>
    </location>
</feature>
<evidence type="ECO:0000259" key="6">
    <source>
        <dbReference type="PROSITE" id="PS51123"/>
    </source>
</evidence>
<evidence type="ECO:0000256" key="4">
    <source>
        <dbReference type="PROSITE-ProRule" id="PRU00473"/>
    </source>
</evidence>
<feature type="domain" description="OmpA-like" evidence="6">
    <location>
        <begin position="148"/>
        <end position="262"/>
    </location>
</feature>
<gene>
    <name evidence="7" type="ORF">TNO020_430188</name>
</gene>
<dbReference type="PRINTS" id="PR01021">
    <property type="entry name" value="OMPADOMAIN"/>
</dbReference>
<comment type="subcellular location">
    <subcellularLocation>
        <location evidence="1">Cell outer membrane</location>
    </subcellularLocation>
</comment>
<dbReference type="Gene3D" id="3.30.1330.60">
    <property type="entry name" value="OmpA-like domain"/>
    <property type="match status" value="1"/>
</dbReference>
<evidence type="ECO:0000313" key="7">
    <source>
        <dbReference type="EMBL" id="SOS75182.1"/>
    </source>
</evidence>
<dbReference type="PANTHER" id="PTHR30329:SF21">
    <property type="entry name" value="LIPOPROTEIN YIAD-RELATED"/>
    <property type="match status" value="1"/>
</dbReference>
<reference evidence="8" key="1">
    <citation type="submission" date="2017-11" db="EMBL/GenBank/DDBJ databases">
        <authorList>
            <person name="Duchaud E."/>
        </authorList>
    </citation>
    <scope>NUCLEOTIDE SEQUENCE [LARGE SCALE GENOMIC DNA]</scope>
    <source>
        <strain evidence="8">Tenacibaculum sp. TNO020</strain>
    </source>
</reference>
<dbReference type="InterPro" id="IPR036737">
    <property type="entry name" value="OmpA-like_sf"/>
</dbReference>
<evidence type="ECO:0000313" key="8">
    <source>
        <dbReference type="Proteomes" id="UP000234211"/>
    </source>
</evidence>
<keyword evidence="3" id="KW-0998">Cell outer membrane</keyword>
<keyword evidence="8" id="KW-1185">Reference proteome</keyword>
<evidence type="ECO:0000256" key="5">
    <source>
        <dbReference type="SAM" id="MobiDB-lite"/>
    </source>
</evidence>
<sequence length="262" mass="29868">MHSKGIVPYLKDAEKDYLPEIFTIEFDAFFNPNVYNERYYVTFYDKKNQSRNGISQLTIYVNQVRMKDSEGALSEKDRSNLDKIAGWRHVSIAYTKGKFKVYLEDERLINIPHLKGNPTGLTMTAGSKGMYIKNIRIAKGGVKYYDRVLSEGKIIVNGIKFDVNKVTLKRESMGPINKIFQLMRKQPDLKFSIEGHTDTDGDSENNQKLSEGRAKTVKNKLISMGISASRLKSKGFGESKPLDNNNTSEGKANNRRVEFVKF</sequence>
<dbReference type="AlphaFoldDB" id="A0A2H1YI62"/>
<dbReference type="Pfam" id="PF00691">
    <property type="entry name" value="OmpA"/>
    <property type="match status" value="1"/>
</dbReference>